<proteinExistence type="predicted"/>
<organism evidence="1 2">
    <name type="scientific">Haloferax larsenii</name>
    <dbReference type="NCBI Taxonomy" id="302484"/>
    <lineage>
        <taxon>Archaea</taxon>
        <taxon>Methanobacteriati</taxon>
        <taxon>Methanobacteriota</taxon>
        <taxon>Stenosarchaea group</taxon>
        <taxon>Halobacteria</taxon>
        <taxon>Halobacteriales</taxon>
        <taxon>Haloferacaceae</taxon>
        <taxon>Haloferax</taxon>
    </lineage>
</organism>
<dbReference type="Proteomes" id="UP000183894">
    <property type="component" value="Unassembled WGS sequence"/>
</dbReference>
<evidence type="ECO:0000313" key="2">
    <source>
        <dbReference type="Proteomes" id="UP000183894"/>
    </source>
</evidence>
<dbReference type="EMBL" id="FOAD01000005">
    <property type="protein sequence ID" value="SEL50432.1"/>
    <property type="molecule type" value="Genomic_DNA"/>
</dbReference>
<dbReference type="AlphaFoldDB" id="A0A1H7QR89"/>
<gene>
    <name evidence="1" type="ORF">SAMN04488691_105126</name>
</gene>
<accession>A0A1H7QR89</accession>
<reference evidence="1 2" key="1">
    <citation type="submission" date="2016-10" db="EMBL/GenBank/DDBJ databases">
        <authorList>
            <person name="de Groot N.N."/>
        </authorList>
    </citation>
    <scope>NUCLEOTIDE SEQUENCE [LARGE SCALE GENOMIC DNA]</scope>
    <source>
        <strain evidence="1 2">CDM_5</strain>
    </source>
</reference>
<sequence>MNKHYKIQAENMEYADFKDLVLDVQTYMIQNDIKKDSWKCLKTEFTPASITYKIRILDAYIDSGKQTYPDPPRNVVGF</sequence>
<evidence type="ECO:0000313" key="1">
    <source>
        <dbReference type="EMBL" id="SEL50432.1"/>
    </source>
</evidence>
<protein>
    <submittedName>
        <fullName evidence="1">Uncharacterized protein</fullName>
    </submittedName>
</protein>
<name>A0A1H7QR89_HALLR</name>